<dbReference type="SUPFAM" id="SSF49899">
    <property type="entry name" value="Concanavalin A-like lectins/glucanases"/>
    <property type="match status" value="1"/>
</dbReference>
<dbReference type="PANTHER" id="PTHR43143:SF5">
    <property type="entry name" value="SECRETED PROTEIN"/>
    <property type="match status" value="1"/>
</dbReference>
<accession>A0A2I1IM89</accession>
<evidence type="ECO:0000256" key="6">
    <source>
        <dbReference type="SAM" id="Phobius"/>
    </source>
</evidence>
<evidence type="ECO:0000256" key="3">
    <source>
        <dbReference type="ARBA" id="ARBA00022729"/>
    </source>
</evidence>
<comment type="caution">
    <text evidence="9">The sequence shown here is derived from an EMBL/GenBank/DDBJ whole genome shotgun (WGS) entry which is preliminary data.</text>
</comment>
<reference evidence="9 10" key="1">
    <citation type="submission" date="2017-12" db="EMBL/GenBank/DDBJ databases">
        <title>Phylogenetic diversity of female urinary microbiome.</title>
        <authorList>
            <person name="Thomas-White K."/>
            <person name="Wolfe A.J."/>
        </authorList>
    </citation>
    <scope>NUCLEOTIDE SEQUENCE [LARGE SCALE GENOMIC DNA]</scope>
    <source>
        <strain evidence="9 10">UMB0402</strain>
    </source>
</reference>
<dbReference type="AlphaFoldDB" id="A0A2I1IM89"/>
<dbReference type="EMBL" id="PKKO01000003">
    <property type="protein sequence ID" value="PKY72248.1"/>
    <property type="molecule type" value="Genomic_DNA"/>
</dbReference>
<keyword evidence="1" id="KW-0134">Cell wall</keyword>
<keyword evidence="6" id="KW-1133">Transmembrane helix</keyword>
<evidence type="ECO:0000256" key="2">
    <source>
        <dbReference type="ARBA" id="ARBA00022525"/>
    </source>
</evidence>
<dbReference type="Gene3D" id="3.60.21.10">
    <property type="match status" value="1"/>
</dbReference>
<feature type="domain" description="Gram-positive cocci surface proteins LPxTG" evidence="8">
    <location>
        <begin position="699"/>
        <end position="731"/>
    </location>
</feature>
<proteinExistence type="predicted"/>
<dbReference type="InterPro" id="IPR013320">
    <property type="entry name" value="ConA-like_dom_sf"/>
</dbReference>
<evidence type="ECO:0000256" key="5">
    <source>
        <dbReference type="SAM" id="MobiDB-lite"/>
    </source>
</evidence>
<gene>
    <name evidence="9" type="ORF">CYJ19_05200</name>
</gene>
<evidence type="ECO:0000313" key="10">
    <source>
        <dbReference type="Proteomes" id="UP000235122"/>
    </source>
</evidence>
<dbReference type="Pfam" id="PF00149">
    <property type="entry name" value="Metallophos"/>
    <property type="match status" value="1"/>
</dbReference>
<dbReference type="Gene3D" id="2.60.120.200">
    <property type="match status" value="1"/>
</dbReference>
<name>A0A2I1IM89_9ACTO</name>
<feature type="chain" id="PRO_5014154434" evidence="7">
    <location>
        <begin position="28"/>
        <end position="731"/>
    </location>
</feature>
<keyword evidence="2" id="KW-0964">Secreted</keyword>
<evidence type="ECO:0000256" key="1">
    <source>
        <dbReference type="ARBA" id="ARBA00022512"/>
    </source>
</evidence>
<keyword evidence="4" id="KW-0572">Peptidoglycan-anchor</keyword>
<evidence type="ECO:0000313" key="9">
    <source>
        <dbReference type="EMBL" id="PKY72248.1"/>
    </source>
</evidence>
<keyword evidence="3 7" id="KW-0732">Signal</keyword>
<dbReference type="PROSITE" id="PS50847">
    <property type="entry name" value="GRAM_POS_ANCHORING"/>
    <property type="match status" value="1"/>
</dbReference>
<feature type="region of interest" description="Disordered" evidence="5">
    <location>
        <begin position="650"/>
        <end position="698"/>
    </location>
</feature>
<dbReference type="PANTHER" id="PTHR43143">
    <property type="entry name" value="METALLOPHOSPHOESTERASE, CALCINEURIN SUPERFAMILY"/>
    <property type="match status" value="1"/>
</dbReference>
<feature type="compositionally biased region" description="Polar residues" evidence="5">
    <location>
        <begin position="666"/>
        <end position="690"/>
    </location>
</feature>
<dbReference type="Pfam" id="PF13385">
    <property type="entry name" value="Laminin_G_3"/>
    <property type="match status" value="1"/>
</dbReference>
<keyword evidence="6" id="KW-0472">Membrane</keyword>
<evidence type="ECO:0000256" key="4">
    <source>
        <dbReference type="ARBA" id="ARBA00023088"/>
    </source>
</evidence>
<dbReference type="GeneID" id="35866844"/>
<keyword evidence="10" id="KW-1185">Reference proteome</keyword>
<keyword evidence="6" id="KW-0812">Transmembrane</keyword>
<dbReference type="InterPro" id="IPR004843">
    <property type="entry name" value="Calcineurin-like_PHP"/>
</dbReference>
<sequence>MRFLHKTLAGVTAIAMTALGLGSVASAETTPEPAASVAGGTELNTSEGARGSIAVLPDTQFYARYGETQNNQYGKNFPDLPNPYDSQVQWIIDHSKDYHIGITQHLGDVVDQMQVPGQWALASASQKKLEDAGVPYAILPGNHDCHDCVPEWNGSPDDLFGTYKKNFPVSRQAKSSTFQKASPSGLSNFHLFKVAGVQMASVNLPWHGDDAEIAWAGKILDQNPTIPTIVTSHQIINVDGEGNPLATDYGDKLWDKIIRNHPQVFLTLNGHHHGATNRVLKNDAGLDVFEQLIDFQGAYQGGNGKMSLLEFDFTHNQLSQTSFSPWVMQKSQKQVTPFDKAIDTSKGATFSYPIDFKKRFEAFGATYKPEGSVASSTADLRAWIERGFTPAEAIEKPAPKGEADYPQVRGTLAHWRPVKEKGLALKDLTGNGNDMALTGPADAASLSEDVPQDSAAAKSVYFTPQGKGVFARFQTKDDAPLNGQEFKKGYTFETFVKIDKNFSEANHWMAFVTRGGKRSDIKNFGEDSDIEEPPLAGAISSLREVQWAFADAEKTSLGHSNWSSEIPVGKWHHIAVVDDPAADSVTMFVDGAPTLRATYGVHGLRSINNLPWIIGGSLYNGEPNTGFFGNIGETRIVDHPLKRAEWLTARTGQQGPAQPGTEQPGKGNQPTATGQTKQNTGAQKPAQPSTHKGAASSKLSHTGVNMPLVLGAVVVLVLAGGAVLYLRRRRG</sequence>
<dbReference type="InterPro" id="IPR019931">
    <property type="entry name" value="LPXTG_anchor"/>
</dbReference>
<feature type="transmembrane region" description="Helical" evidence="6">
    <location>
        <begin position="706"/>
        <end position="726"/>
    </location>
</feature>
<organism evidence="9 10">
    <name type="scientific">Winkia neuii</name>
    <dbReference type="NCBI Taxonomy" id="33007"/>
    <lineage>
        <taxon>Bacteria</taxon>
        <taxon>Bacillati</taxon>
        <taxon>Actinomycetota</taxon>
        <taxon>Actinomycetes</taxon>
        <taxon>Actinomycetales</taxon>
        <taxon>Actinomycetaceae</taxon>
        <taxon>Winkia</taxon>
    </lineage>
</organism>
<evidence type="ECO:0000256" key="7">
    <source>
        <dbReference type="SAM" id="SignalP"/>
    </source>
</evidence>
<dbReference type="Proteomes" id="UP000235122">
    <property type="component" value="Unassembled WGS sequence"/>
</dbReference>
<feature type="signal peptide" evidence="7">
    <location>
        <begin position="1"/>
        <end position="27"/>
    </location>
</feature>
<dbReference type="SUPFAM" id="SSF56300">
    <property type="entry name" value="Metallo-dependent phosphatases"/>
    <property type="match status" value="1"/>
</dbReference>
<dbReference type="RefSeq" id="WP_024331873.1">
    <property type="nucleotide sequence ID" value="NZ_JASOXK010000005.1"/>
</dbReference>
<dbReference type="InterPro" id="IPR051918">
    <property type="entry name" value="STPP_CPPED1"/>
</dbReference>
<evidence type="ECO:0000259" key="8">
    <source>
        <dbReference type="PROSITE" id="PS50847"/>
    </source>
</evidence>
<dbReference type="InterPro" id="IPR029052">
    <property type="entry name" value="Metallo-depent_PP-like"/>
</dbReference>
<protein>
    <submittedName>
        <fullName evidence="9">Metallophosphoesterase</fullName>
    </submittedName>
</protein>
<dbReference type="GO" id="GO:0016787">
    <property type="term" value="F:hydrolase activity"/>
    <property type="evidence" value="ECO:0007669"/>
    <property type="project" value="InterPro"/>
</dbReference>
<dbReference type="STRING" id="33007.HMPREF3198_00170"/>